<dbReference type="EMBL" id="CACVAZ010000171">
    <property type="protein sequence ID" value="CAA6823975.1"/>
    <property type="molecule type" value="Genomic_DNA"/>
</dbReference>
<dbReference type="InterPro" id="IPR011990">
    <property type="entry name" value="TPR-like_helical_dom_sf"/>
</dbReference>
<organism evidence="2">
    <name type="scientific">uncultured Sulfurovum sp</name>
    <dbReference type="NCBI Taxonomy" id="269237"/>
    <lineage>
        <taxon>Bacteria</taxon>
        <taxon>Pseudomonadati</taxon>
        <taxon>Campylobacterota</taxon>
        <taxon>Epsilonproteobacteria</taxon>
        <taxon>Campylobacterales</taxon>
        <taxon>Sulfurovaceae</taxon>
        <taxon>Sulfurovum</taxon>
        <taxon>environmental samples</taxon>
    </lineage>
</organism>
<evidence type="ECO:0000313" key="2">
    <source>
        <dbReference type="EMBL" id="CAA6823975.1"/>
    </source>
</evidence>
<gene>
    <name evidence="2" type="ORF">HELGO_WM22822</name>
</gene>
<dbReference type="AlphaFoldDB" id="A0A6S6TX42"/>
<keyword evidence="1" id="KW-0732">Signal</keyword>
<reference evidence="2" key="1">
    <citation type="submission" date="2020-01" db="EMBL/GenBank/DDBJ databases">
        <authorList>
            <person name="Meier V. D."/>
            <person name="Meier V D."/>
        </authorList>
    </citation>
    <scope>NUCLEOTIDE SEQUENCE</scope>
    <source>
        <strain evidence="2">HLG_WM_MAG_02</strain>
    </source>
</reference>
<sequence>MRYLLFFILFSNLLLAKPFSPESLDDVIFTLEANTAESKQISLLLQQIEKEPSNLEAVDQLLSLYIKLGKSKADTSYLGYAKAFLAPYLLKYPNAYGLTLHQVDILQHTHHFDEALHLLKSLTAKNIKALEPYLMTAIIYQAKEDYVASLSACKKLLFRSSHLISATCLSFSQSYLGKLPSSYALLQDVYAKAKKEDQHEKSWALTSLADMAYRLEKKEASLAYLKEALALDVKDYFVLKKMSELYLEQKKYEKVKVLLAPYEYVDALLLRLTVAKEKLGEEVGLAKENLKSLLKTLKLSGESPHKEDLPYFKMLGIK</sequence>
<evidence type="ECO:0000256" key="1">
    <source>
        <dbReference type="SAM" id="SignalP"/>
    </source>
</evidence>
<accession>A0A6S6TX42</accession>
<protein>
    <submittedName>
        <fullName evidence="2">Uncharacterized protein</fullName>
    </submittedName>
</protein>
<dbReference type="SUPFAM" id="SSF48452">
    <property type="entry name" value="TPR-like"/>
    <property type="match status" value="1"/>
</dbReference>
<name>A0A6S6TX42_9BACT</name>
<dbReference type="Gene3D" id="1.25.40.10">
    <property type="entry name" value="Tetratricopeptide repeat domain"/>
    <property type="match status" value="1"/>
</dbReference>
<feature type="signal peptide" evidence="1">
    <location>
        <begin position="1"/>
        <end position="16"/>
    </location>
</feature>
<feature type="chain" id="PRO_5027729680" evidence="1">
    <location>
        <begin position="17"/>
        <end position="318"/>
    </location>
</feature>
<proteinExistence type="predicted"/>